<dbReference type="AlphaFoldDB" id="A0A0F3GXH4"/>
<sequence length="102" mass="11478">MHPGKAAPFKTYHFFYIIILMMKKILIASTLVLLPIALALLPLLLPIILVYGLSAINLRIGYSKMFCSGPQPTVKDQILRNMESRGLPVPMWLKRPSKTCNP</sequence>
<gene>
    <name evidence="2" type="ORF">MBAV_002418</name>
</gene>
<proteinExistence type="predicted"/>
<keyword evidence="1" id="KW-0812">Transmembrane</keyword>
<evidence type="ECO:0000313" key="2">
    <source>
        <dbReference type="EMBL" id="KJU85383.1"/>
    </source>
</evidence>
<keyword evidence="1" id="KW-1133">Transmembrane helix</keyword>
<feature type="transmembrane region" description="Helical" evidence="1">
    <location>
        <begin position="39"/>
        <end position="58"/>
    </location>
</feature>
<dbReference type="Proteomes" id="UP000033423">
    <property type="component" value="Unassembled WGS sequence"/>
</dbReference>
<dbReference type="EMBL" id="LACI01001047">
    <property type="protein sequence ID" value="KJU85383.1"/>
    <property type="molecule type" value="Genomic_DNA"/>
</dbReference>
<accession>A0A0F3GXH4</accession>
<keyword evidence="3" id="KW-1185">Reference proteome</keyword>
<reference evidence="2 3" key="1">
    <citation type="submission" date="2015-02" db="EMBL/GenBank/DDBJ databases">
        <title>Single-cell genomics of uncultivated deep-branching MTB reveals a conserved set of magnetosome genes.</title>
        <authorList>
            <person name="Kolinko S."/>
            <person name="Richter M."/>
            <person name="Glockner F.O."/>
            <person name="Brachmann A."/>
            <person name="Schuler D."/>
        </authorList>
    </citation>
    <scope>NUCLEOTIDE SEQUENCE [LARGE SCALE GENOMIC DNA]</scope>
    <source>
        <strain evidence="2">TM-1</strain>
    </source>
</reference>
<evidence type="ECO:0000256" key="1">
    <source>
        <dbReference type="SAM" id="Phobius"/>
    </source>
</evidence>
<feature type="transmembrane region" description="Helical" evidence="1">
    <location>
        <begin position="12"/>
        <end position="33"/>
    </location>
</feature>
<protein>
    <submittedName>
        <fullName evidence="2">Membrane protein</fullName>
    </submittedName>
</protein>
<name>A0A0F3GXH4_9BACT</name>
<evidence type="ECO:0000313" key="3">
    <source>
        <dbReference type="Proteomes" id="UP000033423"/>
    </source>
</evidence>
<keyword evidence="1" id="KW-0472">Membrane</keyword>
<comment type="caution">
    <text evidence="2">The sequence shown here is derived from an EMBL/GenBank/DDBJ whole genome shotgun (WGS) entry which is preliminary data.</text>
</comment>
<organism evidence="2 3">
    <name type="scientific">Candidatus Magnetobacterium bavaricum</name>
    <dbReference type="NCBI Taxonomy" id="29290"/>
    <lineage>
        <taxon>Bacteria</taxon>
        <taxon>Pseudomonadati</taxon>
        <taxon>Nitrospirota</taxon>
        <taxon>Thermodesulfovibrionia</taxon>
        <taxon>Thermodesulfovibrionales</taxon>
        <taxon>Candidatus Magnetobacteriaceae</taxon>
        <taxon>Candidatus Magnetobacterium</taxon>
    </lineage>
</organism>